<evidence type="ECO:0000256" key="1">
    <source>
        <dbReference type="SAM" id="MobiDB-lite"/>
    </source>
</evidence>
<feature type="region of interest" description="Disordered" evidence="1">
    <location>
        <begin position="1"/>
        <end position="48"/>
    </location>
</feature>
<reference evidence="2" key="1">
    <citation type="journal article" date="2014" name="Int. J. Syst. Evol. Microbiol.">
        <title>Complete genome sequence of Corynebacterium casei LMG S-19264T (=DSM 44701T), isolated from a smear-ripened cheese.</title>
        <authorList>
            <consortium name="US DOE Joint Genome Institute (JGI-PGF)"/>
            <person name="Walter F."/>
            <person name="Albersmeier A."/>
            <person name="Kalinowski J."/>
            <person name="Ruckert C."/>
        </authorList>
    </citation>
    <scope>NUCLEOTIDE SEQUENCE</scope>
    <source>
        <strain evidence="2">JCM 4714</strain>
    </source>
</reference>
<dbReference type="EMBL" id="BMVG01000010">
    <property type="protein sequence ID" value="GHE06131.1"/>
    <property type="molecule type" value="Genomic_DNA"/>
</dbReference>
<reference evidence="2" key="2">
    <citation type="submission" date="2020-09" db="EMBL/GenBank/DDBJ databases">
        <authorList>
            <person name="Sun Q."/>
            <person name="Ohkuma M."/>
        </authorList>
    </citation>
    <scope>NUCLEOTIDE SEQUENCE</scope>
    <source>
        <strain evidence="2">JCM 4714</strain>
    </source>
</reference>
<proteinExistence type="predicted"/>
<organism evidence="2 3">
    <name type="scientific">Streptomyces alanosinicus</name>
    <dbReference type="NCBI Taxonomy" id="68171"/>
    <lineage>
        <taxon>Bacteria</taxon>
        <taxon>Bacillati</taxon>
        <taxon>Actinomycetota</taxon>
        <taxon>Actinomycetes</taxon>
        <taxon>Kitasatosporales</taxon>
        <taxon>Streptomycetaceae</taxon>
        <taxon>Streptomyces</taxon>
    </lineage>
</organism>
<sequence>MRGPPRLVAVQGAHQMPGEGGLARAGAARDPEHGTPAVPHEATRTNEKVIEGQRHTGQCGTLAVRRGRGPGSAILCRDEAEKNRPLWRAPLTRRRPWGRVPV</sequence>
<evidence type="ECO:0000313" key="3">
    <source>
        <dbReference type="Proteomes" id="UP000655443"/>
    </source>
</evidence>
<evidence type="ECO:0000313" key="2">
    <source>
        <dbReference type="EMBL" id="GHE06131.1"/>
    </source>
</evidence>
<protein>
    <submittedName>
        <fullName evidence="2">Uncharacterized protein</fullName>
    </submittedName>
</protein>
<gene>
    <name evidence="2" type="ORF">GCM10010339_44960</name>
</gene>
<dbReference type="AlphaFoldDB" id="A0A919D2W5"/>
<keyword evidence="3" id="KW-1185">Reference proteome</keyword>
<comment type="caution">
    <text evidence="2">The sequence shown here is derived from an EMBL/GenBank/DDBJ whole genome shotgun (WGS) entry which is preliminary data.</text>
</comment>
<dbReference type="Proteomes" id="UP000655443">
    <property type="component" value="Unassembled WGS sequence"/>
</dbReference>
<accession>A0A919D2W5</accession>
<name>A0A919D2W5_9ACTN</name>